<gene>
    <name evidence="1" type="ORF">MNBD_ACTINO02-1775</name>
</gene>
<dbReference type="EMBL" id="UOEK01000610">
    <property type="protein sequence ID" value="VAW09597.1"/>
    <property type="molecule type" value="Genomic_DNA"/>
</dbReference>
<feature type="non-terminal residue" evidence="1">
    <location>
        <position position="1"/>
    </location>
</feature>
<accession>A0A3B0T8C7</accession>
<dbReference type="Gene3D" id="3.30.160.60">
    <property type="entry name" value="Classic Zinc Finger"/>
    <property type="match status" value="1"/>
</dbReference>
<protein>
    <recommendedName>
        <fullName evidence="2">Aminodeoxychorismate lyase</fullName>
    </recommendedName>
</protein>
<name>A0A3B0T8C7_9ZZZZ</name>
<sequence>FFYYVVISADGKHGFSETLAEHNAKVNQARKDGILP</sequence>
<dbReference type="AlphaFoldDB" id="A0A3B0T8C7"/>
<evidence type="ECO:0000313" key="1">
    <source>
        <dbReference type="EMBL" id="VAW09597.1"/>
    </source>
</evidence>
<proteinExistence type="predicted"/>
<organism evidence="1">
    <name type="scientific">hydrothermal vent metagenome</name>
    <dbReference type="NCBI Taxonomy" id="652676"/>
    <lineage>
        <taxon>unclassified sequences</taxon>
        <taxon>metagenomes</taxon>
        <taxon>ecological metagenomes</taxon>
    </lineage>
</organism>
<reference evidence="1" key="1">
    <citation type="submission" date="2018-06" db="EMBL/GenBank/DDBJ databases">
        <authorList>
            <person name="Zhirakovskaya E."/>
        </authorList>
    </citation>
    <scope>NUCLEOTIDE SEQUENCE</scope>
</reference>
<evidence type="ECO:0008006" key="2">
    <source>
        <dbReference type="Google" id="ProtNLM"/>
    </source>
</evidence>